<dbReference type="Pfam" id="PF01486">
    <property type="entry name" value="K-box"/>
    <property type="match status" value="1"/>
</dbReference>
<dbReference type="InterPro" id="IPR002100">
    <property type="entry name" value="TF_MADSbox"/>
</dbReference>
<evidence type="ECO:0000259" key="8">
    <source>
        <dbReference type="PROSITE" id="PS51297"/>
    </source>
</evidence>
<evidence type="ECO:0000256" key="2">
    <source>
        <dbReference type="ARBA" id="ARBA00023015"/>
    </source>
</evidence>
<dbReference type="InterPro" id="IPR050142">
    <property type="entry name" value="MADS-box/MEF2_TF"/>
</dbReference>
<dbReference type="GO" id="GO:0046983">
    <property type="term" value="F:protein dimerization activity"/>
    <property type="evidence" value="ECO:0007669"/>
    <property type="project" value="InterPro"/>
</dbReference>
<name>A0A199V158_ANACO</name>
<dbReference type="InterPro" id="IPR033896">
    <property type="entry name" value="MEF2-like_N"/>
</dbReference>
<dbReference type="Gene3D" id="3.40.1810.10">
    <property type="entry name" value="Transcription factor, MADS-box"/>
    <property type="match status" value="1"/>
</dbReference>
<evidence type="ECO:0000256" key="5">
    <source>
        <dbReference type="ARBA" id="ARBA00023242"/>
    </source>
</evidence>
<dbReference type="FunFam" id="3.40.1810.10:FF:000003">
    <property type="entry name" value="MADS-box transcription factor MADS-MC"/>
    <property type="match status" value="1"/>
</dbReference>
<reference evidence="9 10" key="1">
    <citation type="journal article" date="2016" name="DNA Res.">
        <title>The draft genome of MD-2 pineapple using hybrid error correction of long reads.</title>
        <authorList>
            <person name="Redwan R.M."/>
            <person name="Saidin A."/>
            <person name="Kumar S.V."/>
        </authorList>
    </citation>
    <scope>NUCLEOTIDE SEQUENCE [LARGE SCALE GENOMIC DNA]</scope>
    <source>
        <strain evidence="10">cv. MD2</strain>
        <tissue evidence="9">Leaf</tissue>
    </source>
</reference>
<dbReference type="PROSITE" id="PS00350">
    <property type="entry name" value="MADS_BOX_1"/>
    <property type="match status" value="1"/>
</dbReference>
<feature type="domain" description="MADS-box" evidence="7">
    <location>
        <begin position="1"/>
        <end position="61"/>
    </location>
</feature>
<dbReference type="SMART" id="SM00432">
    <property type="entry name" value="MADS"/>
    <property type="match status" value="1"/>
</dbReference>
<evidence type="ECO:0000256" key="4">
    <source>
        <dbReference type="ARBA" id="ARBA00023163"/>
    </source>
</evidence>
<dbReference type="PRINTS" id="PR00404">
    <property type="entry name" value="MADSDOMAIN"/>
</dbReference>
<dbReference type="Proteomes" id="UP000092600">
    <property type="component" value="Unassembled WGS sequence"/>
</dbReference>
<dbReference type="GO" id="GO:0003700">
    <property type="term" value="F:DNA-binding transcription factor activity"/>
    <property type="evidence" value="ECO:0007669"/>
    <property type="project" value="InterPro"/>
</dbReference>
<dbReference type="InterPro" id="IPR036879">
    <property type="entry name" value="TF_MADSbox_sf"/>
</dbReference>
<keyword evidence="5" id="KW-0539">Nucleus</keyword>
<organism evidence="9 10">
    <name type="scientific">Ananas comosus</name>
    <name type="common">Pineapple</name>
    <name type="synonym">Ananas ananas</name>
    <dbReference type="NCBI Taxonomy" id="4615"/>
    <lineage>
        <taxon>Eukaryota</taxon>
        <taxon>Viridiplantae</taxon>
        <taxon>Streptophyta</taxon>
        <taxon>Embryophyta</taxon>
        <taxon>Tracheophyta</taxon>
        <taxon>Spermatophyta</taxon>
        <taxon>Magnoliopsida</taxon>
        <taxon>Liliopsida</taxon>
        <taxon>Poales</taxon>
        <taxon>Bromeliaceae</taxon>
        <taxon>Bromelioideae</taxon>
        <taxon>Ananas</taxon>
    </lineage>
</organism>
<dbReference type="SUPFAM" id="SSF55455">
    <property type="entry name" value="SRF-like"/>
    <property type="match status" value="1"/>
</dbReference>
<dbReference type="PROSITE" id="PS50066">
    <property type="entry name" value="MADS_BOX_2"/>
    <property type="match status" value="1"/>
</dbReference>
<sequence>MGRGKIVIRRIDNSTSRQVTFSKRRNGLLKKAKELAILCDAEVGLMIFSSTGRLYEFASTSMKSVLDRYNKSKEEHQLVMNANSEVKFWQREVASLRQQLHNLQENHRQLMGEELSGLSVKDLQNLENQLEMSLRGVRMKKDQLLIDEIQELNQKGSLIYQENMELYKKVNFIRQENMELYKKVYETRGADIVHRAPTIPHNFCIAEDAHVPIHLELSQPQQTDGVQPGAPKLGTIHSNAADFNYTKEKTHILKAKHKMHKERGT</sequence>
<dbReference type="EMBL" id="LSRQ01003777">
    <property type="protein sequence ID" value="OAY70784.1"/>
    <property type="molecule type" value="Genomic_DNA"/>
</dbReference>
<evidence type="ECO:0000256" key="1">
    <source>
        <dbReference type="ARBA" id="ARBA00004123"/>
    </source>
</evidence>
<comment type="subcellular location">
    <subcellularLocation>
        <location evidence="1">Nucleus</location>
    </subcellularLocation>
</comment>
<keyword evidence="6" id="KW-0175">Coiled coil</keyword>
<proteinExistence type="predicted"/>
<comment type="caution">
    <text evidence="9">The sequence shown here is derived from an EMBL/GenBank/DDBJ whole genome shotgun (WGS) entry which is preliminary data.</text>
</comment>
<dbReference type="Pfam" id="PF00319">
    <property type="entry name" value="SRF-TF"/>
    <property type="match status" value="1"/>
</dbReference>
<protein>
    <submittedName>
        <fullName evidence="9">MADS-box transcription factor 27</fullName>
    </submittedName>
</protein>
<evidence type="ECO:0000313" key="9">
    <source>
        <dbReference type="EMBL" id="OAY70784.1"/>
    </source>
</evidence>
<dbReference type="PANTHER" id="PTHR48019">
    <property type="entry name" value="SERUM RESPONSE FACTOR HOMOLOG"/>
    <property type="match status" value="1"/>
</dbReference>
<gene>
    <name evidence="9" type="ORF">ACMD2_03285</name>
</gene>
<dbReference type="AlphaFoldDB" id="A0A199V158"/>
<evidence type="ECO:0000256" key="6">
    <source>
        <dbReference type="SAM" id="Coils"/>
    </source>
</evidence>
<keyword evidence="4" id="KW-0804">Transcription</keyword>
<feature type="coiled-coil region" evidence="6">
    <location>
        <begin position="79"/>
        <end position="113"/>
    </location>
</feature>
<dbReference type="CDD" id="cd00265">
    <property type="entry name" value="MADS_MEF2_like"/>
    <property type="match status" value="1"/>
</dbReference>
<dbReference type="GO" id="GO:0005634">
    <property type="term" value="C:nucleus"/>
    <property type="evidence" value="ECO:0007669"/>
    <property type="project" value="UniProtKB-SubCell"/>
</dbReference>
<evidence type="ECO:0000313" key="10">
    <source>
        <dbReference type="Proteomes" id="UP000092600"/>
    </source>
</evidence>
<dbReference type="PROSITE" id="PS51297">
    <property type="entry name" value="K_BOX"/>
    <property type="match status" value="1"/>
</dbReference>
<keyword evidence="2" id="KW-0805">Transcription regulation</keyword>
<dbReference type="GO" id="GO:0000977">
    <property type="term" value="F:RNA polymerase II transcription regulatory region sequence-specific DNA binding"/>
    <property type="evidence" value="ECO:0007669"/>
    <property type="project" value="InterPro"/>
</dbReference>
<evidence type="ECO:0000256" key="3">
    <source>
        <dbReference type="ARBA" id="ARBA00023125"/>
    </source>
</evidence>
<keyword evidence="3" id="KW-0238">DNA-binding</keyword>
<dbReference type="InterPro" id="IPR002487">
    <property type="entry name" value="TF_Kbox"/>
</dbReference>
<evidence type="ECO:0000259" key="7">
    <source>
        <dbReference type="PROSITE" id="PS50066"/>
    </source>
</evidence>
<dbReference type="GO" id="GO:0045944">
    <property type="term" value="P:positive regulation of transcription by RNA polymerase II"/>
    <property type="evidence" value="ECO:0007669"/>
    <property type="project" value="InterPro"/>
</dbReference>
<feature type="domain" description="K-box" evidence="8">
    <location>
        <begin position="86"/>
        <end position="176"/>
    </location>
</feature>
<accession>A0A199V158</accession>